<dbReference type="Proteomes" id="UP001178508">
    <property type="component" value="Chromosome 1"/>
</dbReference>
<dbReference type="EC" id="3.1.4.35" evidence="3"/>
<dbReference type="GO" id="GO:0007601">
    <property type="term" value="P:visual perception"/>
    <property type="evidence" value="ECO:0007669"/>
    <property type="project" value="UniProtKB-KW"/>
</dbReference>
<dbReference type="GO" id="GO:0047555">
    <property type="term" value="F:3',5'-cyclic-GMP phosphodiesterase activity"/>
    <property type="evidence" value="ECO:0007669"/>
    <property type="project" value="UniProtKB-EC"/>
</dbReference>
<dbReference type="Gene3D" id="2.60.40.3210">
    <property type="entry name" value="Zona pellucida, ZP-N domain"/>
    <property type="match status" value="1"/>
</dbReference>
<feature type="domain" description="ZP" evidence="14">
    <location>
        <begin position="406"/>
        <end position="657"/>
    </location>
</feature>
<dbReference type="GO" id="GO:0030553">
    <property type="term" value="F:cGMP binding"/>
    <property type="evidence" value="ECO:0007669"/>
    <property type="project" value="InterPro"/>
</dbReference>
<dbReference type="SMART" id="SM00241">
    <property type="entry name" value="ZP"/>
    <property type="match status" value="1"/>
</dbReference>
<evidence type="ECO:0000256" key="11">
    <source>
        <dbReference type="SAM" id="MobiDB-lite"/>
    </source>
</evidence>
<dbReference type="InterPro" id="IPR042235">
    <property type="entry name" value="ZP-C_dom"/>
</dbReference>
<feature type="chain" id="PRO_5043628636" description="3',5'-cyclic-GMP phosphodiesterase" evidence="13">
    <location>
        <begin position="21"/>
        <end position="851"/>
    </location>
</feature>
<keyword evidence="12" id="KW-0812">Transmembrane</keyword>
<evidence type="ECO:0000256" key="5">
    <source>
        <dbReference type="ARBA" id="ARBA00022606"/>
    </source>
</evidence>
<evidence type="ECO:0000256" key="13">
    <source>
        <dbReference type="SAM" id="SignalP"/>
    </source>
</evidence>
<dbReference type="Gene3D" id="4.10.1120.10">
    <property type="entry name" value="Retinal cGMP phosphodiesterase, gamma subunit"/>
    <property type="match status" value="1"/>
</dbReference>
<evidence type="ECO:0000259" key="14">
    <source>
        <dbReference type="PROSITE" id="PS51034"/>
    </source>
</evidence>
<dbReference type="Pfam" id="PF00100">
    <property type="entry name" value="Zona_pellucida"/>
    <property type="match status" value="1"/>
</dbReference>
<dbReference type="Pfam" id="PF23344">
    <property type="entry name" value="ZP-N"/>
    <property type="match status" value="1"/>
</dbReference>
<dbReference type="EMBL" id="OY660864">
    <property type="protein sequence ID" value="CAJ1049875.1"/>
    <property type="molecule type" value="Genomic_DNA"/>
</dbReference>
<dbReference type="PANTHER" id="PTHR14002">
    <property type="entry name" value="ENDOGLIN/TGF-BETA RECEPTOR TYPE III"/>
    <property type="match status" value="1"/>
</dbReference>
<dbReference type="PROSITE" id="PS51034">
    <property type="entry name" value="ZP_2"/>
    <property type="match status" value="1"/>
</dbReference>
<evidence type="ECO:0000256" key="3">
    <source>
        <dbReference type="ARBA" id="ARBA00012319"/>
    </source>
</evidence>
<evidence type="ECO:0000256" key="7">
    <source>
        <dbReference type="ARBA" id="ARBA00022801"/>
    </source>
</evidence>
<dbReference type="InterPro" id="IPR001507">
    <property type="entry name" value="ZP_dom"/>
</dbReference>
<feature type="signal peptide" evidence="13">
    <location>
        <begin position="1"/>
        <end position="20"/>
    </location>
</feature>
<dbReference type="Pfam" id="PF04868">
    <property type="entry name" value="PDE6_gamma"/>
    <property type="match status" value="1"/>
</dbReference>
<accession>A0AAV1EMC8</accession>
<dbReference type="AlphaFoldDB" id="A0AAV1EMC8"/>
<protein>
    <recommendedName>
        <fullName evidence="3">3',5'-cyclic-GMP phosphodiesterase</fullName>
        <ecNumber evidence="3">3.1.4.35</ecNumber>
    </recommendedName>
</protein>
<keyword evidence="6 13" id="KW-0732">Signal</keyword>
<keyword evidence="9" id="KW-0844">Vision</keyword>
<comment type="similarity">
    <text evidence="2">Belongs to the rod/cone cGMP-PDE gamma subunit family.</text>
</comment>
<gene>
    <name evidence="15" type="ORF">XNOV1_A001249</name>
</gene>
<reference evidence="15" key="1">
    <citation type="submission" date="2023-08" db="EMBL/GenBank/DDBJ databases">
        <authorList>
            <person name="Alioto T."/>
            <person name="Alioto T."/>
            <person name="Gomez Garrido J."/>
        </authorList>
    </citation>
    <scope>NUCLEOTIDE SEQUENCE</scope>
</reference>
<proteinExistence type="inferred from homology"/>
<evidence type="ECO:0000313" key="15">
    <source>
        <dbReference type="EMBL" id="CAJ1049875.1"/>
    </source>
</evidence>
<feature type="transmembrane region" description="Helical" evidence="12">
    <location>
        <begin position="700"/>
        <end position="722"/>
    </location>
</feature>
<comment type="function">
    <text evidence="10">Participates in processes of transmission and amplification of the visual signal. cGMP-PDEs are the effector molecules in G-protein-mediated phototransduction in vertebrate rods and cones.</text>
</comment>
<evidence type="ECO:0000256" key="1">
    <source>
        <dbReference type="ARBA" id="ARBA00000583"/>
    </source>
</evidence>
<keyword evidence="12" id="KW-0472">Membrane</keyword>
<sequence>MASTLTFLLLLLLLVSLASASHHMGGKSHFTYRGRNPDGTFRVDIYNRDTYDRCVYSHYWSCYQGNCGSLQSTPSQQSTIIDNSTNAPSYERLWCETEKIETRNLPSDKPFVMRAASCCWIQTRNSASNWRLLTSVDLGTRSDTGEPNRSPDFGALPLLRVPQNCPRTYKLVNFDPDGDKVRCRYGNIANVECGRCDRPYGFNLQQDTCTLQYNGRGKYDYRSYGLEMMVEDFPQRSITLTYSDGSRSVRSPPSMRWKRASHFGTTSYWRYTQPLSKLPLHFSFLVDQSVPSCTPGLYLPQLVSPTPRNEAHISAEVGKEVEIKVKAQSAYSTIENIIFSGPRGTRKQKTSYSDFVLTWTPTPDDLGHHYVLCFAVEAKRGSSVYQTEMRCVILDVGEQLVEANVICTESTMRVEVDKSTFPRLHEDHLRLSDPSNIICSLQTHSNSTHVIAIFPLNACGTQIEEDDKYLKFKNEITTFDNLRDVITRKHLLEVQFYCQYPKRGNVTHSFRAHRENITVWEKGFGKFTYQCEFYPNSQFHFMLSPSSYPLEYDLGDRIFMQIEATSSVNDTVLFVESCSAAPYDNPNYKPVYPIIQNGCKVDQTVQIHSTANDRQFRFSIEAFKFIGLHDQVYITCSVLMCRSGNPNTRCAQGCINGNNMRGRRKRETVAQSSAHLVSQGPLRLRGSAESRNSSDMNLNLNLVFVVGCLLAAVGMISGVALYKAKVSRVKYQPLATLGFITGEDNRTPCPSDLPQLGNFHTASFLHSSEPATNYLAEMNAAAPTPGGSKAAPPKFKQKETRQFKSKAPKAGQKGFDNDVPGMEGLGDSAVVCPWEAFGDMELSDLAQFGIV</sequence>
<keyword evidence="4" id="KW-0140">cGMP</keyword>
<evidence type="ECO:0000256" key="6">
    <source>
        <dbReference type="ARBA" id="ARBA00022729"/>
    </source>
</evidence>
<dbReference type="InterPro" id="IPR055355">
    <property type="entry name" value="ZP-C"/>
</dbReference>
<evidence type="ECO:0000256" key="4">
    <source>
        <dbReference type="ARBA" id="ARBA00022535"/>
    </source>
</evidence>
<dbReference type="InterPro" id="IPR055356">
    <property type="entry name" value="ZP-N"/>
</dbReference>
<dbReference type="Gene3D" id="2.60.40.4100">
    <property type="entry name" value="Zona pellucida, ZP-C domain"/>
    <property type="match status" value="1"/>
</dbReference>
<organism evidence="15 16">
    <name type="scientific">Xyrichtys novacula</name>
    <name type="common">Pearly razorfish</name>
    <name type="synonym">Hemipteronotus novacula</name>
    <dbReference type="NCBI Taxonomy" id="13765"/>
    <lineage>
        <taxon>Eukaryota</taxon>
        <taxon>Metazoa</taxon>
        <taxon>Chordata</taxon>
        <taxon>Craniata</taxon>
        <taxon>Vertebrata</taxon>
        <taxon>Euteleostomi</taxon>
        <taxon>Actinopterygii</taxon>
        <taxon>Neopterygii</taxon>
        <taxon>Teleostei</taxon>
        <taxon>Neoteleostei</taxon>
        <taxon>Acanthomorphata</taxon>
        <taxon>Eupercaria</taxon>
        <taxon>Labriformes</taxon>
        <taxon>Labridae</taxon>
        <taxon>Xyrichtys</taxon>
    </lineage>
</organism>
<keyword evidence="16" id="KW-1185">Reference proteome</keyword>
<dbReference type="PANTHER" id="PTHR14002:SF59">
    <property type="entry name" value="CUB AND ZONA PELLUCIDA-LIKE DOMAIN-CONTAINING PROTEIN 1-RELATED"/>
    <property type="match status" value="1"/>
</dbReference>
<evidence type="ECO:0000256" key="2">
    <source>
        <dbReference type="ARBA" id="ARBA00006377"/>
    </source>
</evidence>
<name>A0AAV1EMC8_XYRNO</name>
<evidence type="ECO:0000256" key="12">
    <source>
        <dbReference type="SAM" id="Phobius"/>
    </source>
</evidence>
<feature type="region of interest" description="Disordered" evidence="11">
    <location>
        <begin position="783"/>
        <end position="819"/>
    </location>
</feature>
<keyword evidence="5" id="KW-0716">Sensory transduction</keyword>
<evidence type="ECO:0000256" key="8">
    <source>
        <dbReference type="ARBA" id="ARBA00023157"/>
    </source>
</evidence>
<dbReference type="InterPro" id="IPR037030">
    <property type="entry name" value="PDE6_gamma_sf"/>
</dbReference>
<dbReference type="InterPro" id="IPR006952">
    <property type="entry name" value="PDE6_gamma"/>
</dbReference>
<comment type="catalytic activity">
    <reaction evidence="1">
        <text>3',5'-cyclic GMP + H2O = GMP + H(+)</text>
        <dbReference type="Rhea" id="RHEA:16957"/>
        <dbReference type="ChEBI" id="CHEBI:15377"/>
        <dbReference type="ChEBI" id="CHEBI:15378"/>
        <dbReference type="ChEBI" id="CHEBI:57746"/>
        <dbReference type="ChEBI" id="CHEBI:58115"/>
        <dbReference type="EC" id="3.1.4.35"/>
    </reaction>
</comment>
<evidence type="ECO:0000256" key="9">
    <source>
        <dbReference type="ARBA" id="ARBA00023305"/>
    </source>
</evidence>
<dbReference type="FunFam" id="2.60.40.3210:FF:000013">
    <property type="entry name" value="Uncharacterized protein"/>
    <property type="match status" value="1"/>
</dbReference>
<evidence type="ECO:0000313" key="16">
    <source>
        <dbReference type="Proteomes" id="UP001178508"/>
    </source>
</evidence>
<evidence type="ECO:0000256" key="10">
    <source>
        <dbReference type="ARBA" id="ARBA00025377"/>
    </source>
</evidence>
<keyword evidence="7" id="KW-0378">Hydrolase</keyword>
<keyword evidence="12" id="KW-1133">Transmembrane helix</keyword>
<keyword evidence="8" id="KW-1015">Disulfide bond</keyword>